<feature type="signal peptide" evidence="1">
    <location>
        <begin position="1"/>
        <end position="24"/>
    </location>
</feature>
<dbReference type="SMART" id="SM00886">
    <property type="entry name" value="Dabb"/>
    <property type="match status" value="1"/>
</dbReference>
<dbReference type="InterPro" id="IPR006311">
    <property type="entry name" value="TAT_signal"/>
</dbReference>
<dbReference type="InterPro" id="IPR011008">
    <property type="entry name" value="Dimeric_a/b-barrel"/>
</dbReference>
<evidence type="ECO:0000256" key="1">
    <source>
        <dbReference type="SAM" id="SignalP"/>
    </source>
</evidence>
<protein>
    <submittedName>
        <fullName evidence="3">Stress responsive A/B Barrel Domain</fullName>
    </submittedName>
</protein>
<reference evidence="3 4" key="1">
    <citation type="submission" date="2016-10" db="EMBL/GenBank/DDBJ databases">
        <authorList>
            <person name="de Groot N.N."/>
        </authorList>
    </citation>
    <scope>NUCLEOTIDE SEQUENCE [LARGE SCALE GENOMIC DNA]</scope>
    <source>
        <strain evidence="3 4">DSM 28286</strain>
    </source>
</reference>
<feature type="domain" description="Stress-response A/B barrel" evidence="2">
    <location>
        <begin position="34"/>
        <end position="130"/>
    </location>
</feature>
<dbReference type="AlphaFoldDB" id="A0A1I5W9Q4"/>
<dbReference type="STRING" id="1465490.SAMN05444277_10644"/>
<evidence type="ECO:0000313" key="4">
    <source>
        <dbReference type="Proteomes" id="UP000199031"/>
    </source>
</evidence>
<keyword evidence="4" id="KW-1185">Reference proteome</keyword>
<feature type="chain" id="PRO_5011550327" evidence="1">
    <location>
        <begin position="25"/>
        <end position="133"/>
    </location>
</feature>
<gene>
    <name evidence="3" type="ORF">SAMN05444277_10644</name>
</gene>
<dbReference type="RefSeq" id="WP_090658297.1">
    <property type="nucleotide sequence ID" value="NZ_FOXQ01000006.1"/>
</dbReference>
<evidence type="ECO:0000259" key="2">
    <source>
        <dbReference type="PROSITE" id="PS51502"/>
    </source>
</evidence>
<evidence type="ECO:0000313" key="3">
    <source>
        <dbReference type="EMBL" id="SFQ16357.1"/>
    </source>
</evidence>
<sequence>MKKSSRRKFILTSAAGSVALAVNAKSLNMKSKQIAHHVFFWLKNTGSVEDRDKLVEGVKTLSKIPEIKELQVGIVADTQKRDVVDASWAVSELMFFDTLADQANYQSHPIHQEFIKNYSGLWSKVVVYDIQQV</sequence>
<dbReference type="Pfam" id="PF07876">
    <property type="entry name" value="Dabb"/>
    <property type="match status" value="1"/>
</dbReference>
<dbReference type="PROSITE" id="PS51318">
    <property type="entry name" value="TAT"/>
    <property type="match status" value="1"/>
</dbReference>
<keyword evidence="1" id="KW-0732">Signal</keyword>
<dbReference type="InterPro" id="IPR013097">
    <property type="entry name" value="Dabb"/>
</dbReference>
<accession>A0A1I5W9Q4</accession>
<dbReference type="Gene3D" id="3.30.70.100">
    <property type="match status" value="1"/>
</dbReference>
<dbReference type="PROSITE" id="PS51502">
    <property type="entry name" value="S_R_A_B_BARREL"/>
    <property type="match status" value="1"/>
</dbReference>
<dbReference type="Proteomes" id="UP000199031">
    <property type="component" value="Unassembled WGS sequence"/>
</dbReference>
<dbReference type="SUPFAM" id="SSF54909">
    <property type="entry name" value="Dimeric alpha+beta barrel"/>
    <property type="match status" value="1"/>
</dbReference>
<proteinExistence type="predicted"/>
<organism evidence="3 4">
    <name type="scientific">Parafilimonas terrae</name>
    <dbReference type="NCBI Taxonomy" id="1465490"/>
    <lineage>
        <taxon>Bacteria</taxon>
        <taxon>Pseudomonadati</taxon>
        <taxon>Bacteroidota</taxon>
        <taxon>Chitinophagia</taxon>
        <taxon>Chitinophagales</taxon>
        <taxon>Chitinophagaceae</taxon>
        <taxon>Parafilimonas</taxon>
    </lineage>
</organism>
<name>A0A1I5W9Q4_9BACT</name>
<dbReference type="OrthoDB" id="7189263at2"/>
<dbReference type="EMBL" id="FOXQ01000006">
    <property type="protein sequence ID" value="SFQ16357.1"/>
    <property type="molecule type" value="Genomic_DNA"/>
</dbReference>